<organism evidence="2 3">
    <name type="scientific">Labilithrix luteola</name>
    <dbReference type="NCBI Taxonomy" id="1391654"/>
    <lineage>
        <taxon>Bacteria</taxon>
        <taxon>Pseudomonadati</taxon>
        <taxon>Myxococcota</taxon>
        <taxon>Polyangia</taxon>
        <taxon>Polyangiales</taxon>
        <taxon>Labilitrichaceae</taxon>
        <taxon>Labilithrix</taxon>
    </lineage>
</organism>
<dbReference type="PANTHER" id="PTHR34610:SF3">
    <property type="entry name" value="SSL7007 PROTEIN"/>
    <property type="match status" value="1"/>
</dbReference>
<protein>
    <recommendedName>
        <fullName evidence="1">PIN domain-containing protein</fullName>
    </recommendedName>
</protein>
<dbReference type="KEGG" id="llu:AKJ09_10794"/>
<dbReference type="InterPro" id="IPR029060">
    <property type="entry name" value="PIN-like_dom_sf"/>
</dbReference>
<dbReference type="STRING" id="1391654.AKJ09_10794"/>
<accession>A0A0K1QED7</accession>
<dbReference type="InterPro" id="IPR002716">
    <property type="entry name" value="PIN_dom"/>
</dbReference>
<gene>
    <name evidence="2" type="ORF">AKJ09_10794</name>
</gene>
<dbReference type="EMBL" id="CP012333">
    <property type="protein sequence ID" value="AKV04131.1"/>
    <property type="molecule type" value="Genomic_DNA"/>
</dbReference>
<dbReference type="InterPro" id="IPR002850">
    <property type="entry name" value="PIN_toxin-like"/>
</dbReference>
<dbReference type="AlphaFoldDB" id="A0A0K1QED7"/>
<reference evidence="2 3" key="1">
    <citation type="submission" date="2015-08" db="EMBL/GenBank/DDBJ databases">
        <authorList>
            <person name="Babu N.S."/>
            <person name="Beckwith C.J."/>
            <person name="Beseler K.G."/>
            <person name="Brison A."/>
            <person name="Carone J.V."/>
            <person name="Caskin T.P."/>
            <person name="Diamond M."/>
            <person name="Durham M.E."/>
            <person name="Foxe J.M."/>
            <person name="Go M."/>
            <person name="Henderson B.A."/>
            <person name="Jones I.B."/>
            <person name="McGettigan J.A."/>
            <person name="Micheletti S.J."/>
            <person name="Nasrallah M.E."/>
            <person name="Ortiz D."/>
            <person name="Piller C.R."/>
            <person name="Privatt S.R."/>
            <person name="Schneider S.L."/>
            <person name="Sharp S."/>
            <person name="Smith T.C."/>
            <person name="Stanton J.D."/>
            <person name="Ullery H.E."/>
            <person name="Wilson R.J."/>
            <person name="Serrano M.G."/>
            <person name="Buck G."/>
            <person name="Lee V."/>
            <person name="Wang Y."/>
            <person name="Carvalho R."/>
            <person name="Voegtly L."/>
            <person name="Shi R."/>
            <person name="Duckworth R."/>
            <person name="Johnson A."/>
            <person name="Loviza R."/>
            <person name="Walstead R."/>
            <person name="Shah Z."/>
            <person name="Kiflezghi M."/>
            <person name="Wade K."/>
            <person name="Ball S.L."/>
            <person name="Bradley K.W."/>
            <person name="Asai D.J."/>
            <person name="Bowman C.A."/>
            <person name="Russell D.A."/>
            <person name="Pope W.H."/>
            <person name="Jacobs-Sera D."/>
            <person name="Hendrix R.W."/>
            <person name="Hatfull G.F."/>
        </authorList>
    </citation>
    <scope>NUCLEOTIDE SEQUENCE [LARGE SCALE GENOMIC DNA]</scope>
    <source>
        <strain evidence="2 3">DSM 27648</strain>
    </source>
</reference>
<dbReference type="PATRIC" id="fig|1391654.3.peg.10934"/>
<evidence type="ECO:0000313" key="3">
    <source>
        <dbReference type="Proteomes" id="UP000064967"/>
    </source>
</evidence>
<feature type="domain" description="PIN" evidence="1">
    <location>
        <begin position="1"/>
        <end position="108"/>
    </location>
</feature>
<dbReference type="SUPFAM" id="SSF88723">
    <property type="entry name" value="PIN domain-like"/>
    <property type="match status" value="1"/>
</dbReference>
<dbReference type="NCBIfam" id="TIGR00305">
    <property type="entry name" value="putative toxin-antitoxin system toxin component, PIN family"/>
    <property type="match status" value="1"/>
</dbReference>
<evidence type="ECO:0000259" key="1">
    <source>
        <dbReference type="Pfam" id="PF13470"/>
    </source>
</evidence>
<dbReference type="PANTHER" id="PTHR34610">
    <property type="entry name" value="SSL7007 PROTEIN"/>
    <property type="match status" value="1"/>
</dbReference>
<keyword evidence="3" id="KW-1185">Reference proteome</keyword>
<sequence length="130" mass="14149">MIDTNVIVSALLKAGSVPDRMLSAAWERGAVVLYDARILVEYRDVVTRPKFRAIDRARIDVLFAMLAAHGQLLGAVPPWSGTMTDDDDRVFVEVALAGKADVLVTGNLRDFPIDLGFDVEPPAMVLARLG</sequence>
<dbReference type="Proteomes" id="UP000064967">
    <property type="component" value="Chromosome"/>
</dbReference>
<name>A0A0K1QED7_9BACT</name>
<evidence type="ECO:0000313" key="2">
    <source>
        <dbReference type="EMBL" id="AKV04131.1"/>
    </source>
</evidence>
<proteinExistence type="predicted"/>
<dbReference type="Pfam" id="PF13470">
    <property type="entry name" value="PIN_3"/>
    <property type="match status" value="1"/>
</dbReference>